<evidence type="ECO:0000259" key="1">
    <source>
        <dbReference type="Pfam" id="PF09994"/>
    </source>
</evidence>
<accession>A0A1I7DXU8</accession>
<reference evidence="2 3" key="1">
    <citation type="submission" date="2016-10" db="EMBL/GenBank/DDBJ databases">
        <authorList>
            <person name="de Groot N.N."/>
        </authorList>
    </citation>
    <scope>NUCLEOTIDE SEQUENCE [LARGE SCALE GENOMIC DNA]</scope>
    <source>
        <strain evidence="2 3">CGMCC 1.10959</strain>
    </source>
</reference>
<keyword evidence="3" id="KW-1185">Reference proteome</keyword>
<dbReference type="eggNOG" id="COG3673">
    <property type="taxonomic scope" value="Bacteria"/>
</dbReference>
<dbReference type="AlphaFoldDB" id="A0A1I7DXU8"/>
<dbReference type="EMBL" id="FPAW01000037">
    <property type="protein sequence ID" value="SFU16517.1"/>
    <property type="molecule type" value="Genomic_DNA"/>
</dbReference>
<dbReference type="Pfam" id="PF09994">
    <property type="entry name" value="T6SS_Tle1-like_cat"/>
    <property type="match status" value="1"/>
</dbReference>
<organism evidence="2 3">
    <name type="scientific">Sedimentitalea nanhaiensis</name>
    <dbReference type="NCBI Taxonomy" id="999627"/>
    <lineage>
        <taxon>Bacteria</taxon>
        <taxon>Pseudomonadati</taxon>
        <taxon>Pseudomonadota</taxon>
        <taxon>Alphaproteobacteria</taxon>
        <taxon>Rhodobacterales</taxon>
        <taxon>Paracoccaceae</taxon>
        <taxon>Sedimentitalea</taxon>
    </lineage>
</organism>
<dbReference type="PANTHER" id="PTHR33840">
    <property type="match status" value="1"/>
</dbReference>
<dbReference type="PANTHER" id="PTHR33840:SF1">
    <property type="entry name" value="TLE1 PHOSPHOLIPASE DOMAIN-CONTAINING PROTEIN"/>
    <property type="match status" value="1"/>
</dbReference>
<dbReference type="OrthoDB" id="4378831at2"/>
<dbReference type="InterPro" id="IPR018712">
    <property type="entry name" value="Tle1-like_cat"/>
</dbReference>
<dbReference type="Proteomes" id="UP000182466">
    <property type="component" value="Unassembled WGS sequence"/>
</dbReference>
<evidence type="ECO:0000313" key="3">
    <source>
        <dbReference type="Proteomes" id="UP000182466"/>
    </source>
</evidence>
<evidence type="ECO:0000313" key="2">
    <source>
        <dbReference type="EMBL" id="SFU16517.1"/>
    </source>
</evidence>
<protein>
    <submittedName>
        <fullName evidence="2">Uncharacterized protein, PA2063/DUF2235 family</fullName>
    </submittedName>
</protein>
<dbReference type="RefSeq" id="WP_027261960.1">
    <property type="nucleotide sequence ID" value="NZ_FPAW01000037.1"/>
</dbReference>
<proteinExistence type="predicted"/>
<dbReference type="STRING" id="999627.SAMN05216236_13721"/>
<gene>
    <name evidence="2" type="ORF">SAMN05216236_13721</name>
</gene>
<sequence>MKRIAVFCDGTWNSPDARDRTHVVALYNAVDQQAGVQIAHYFPGVGVARNTGGFFANAFNRIGGGAFGWGLDHNIKQAYAYICKTYEPGDEILIFGFSRGAYTARSLAGMIRKCGILQDYTGPALGDAFKLYKSSGADNHPDAPQVQAARKKMSPRFATSKAEQAARNDNSALVRISYLGVWDTVGSLGIPAQLLGGIAQLWNRKYQFHDTDLSSMVQSARQALALDERRAFFAPSPWDNLDDSDAGPGLNRGDTGPERPFQQQWFIGDHGITGGTGASDCLSAITLDWIAQGAKRAGLTLRSDVVLLDAAPDPCDDVPVLRDPSPIYGIARDLLVWRAGPQKKADLSFTVQQRLDAVPGYRPESLKRLFPDLF</sequence>
<feature type="domain" description="T6SS Phospholipase effector Tle1-like catalytic" evidence="1">
    <location>
        <begin position="2"/>
        <end position="292"/>
    </location>
</feature>
<name>A0A1I7DXU8_9RHOB</name>